<keyword evidence="2" id="KW-0689">Ribosomal protein</keyword>
<reference evidence="9" key="3">
    <citation type="submission" date="2015-06" db="UniProtKB">
        <authorList>
            <consortium name="EnsemblMetazoa"/>
        </authorList>
    </citation>
    <scope>IDENTIFICATION</scope>
</reference>
<dbReference type="EnsemblMetazoa" id="HelroT186995">
    <property type="protein sequence ID" value="HelroP186995"/>
    <property type="gene ID" value="HelroG186995"/>
</dbReference>
<feature type="domain" description="Large ribosomal subunit protein uL30 N-terminal eukaryotes" evidence="7">
    <location>
        <begin position="11"/>
        <end position="82"/>
    </location>
</feature>
<dbReference type="OMA" id="IVEPWIA"/>
<name>T1FP52_HELRO</name>
<evidence type="ECO:0000256" key="1">
    <source>
        <dbReference type="ARBA" id="ARBA00007594"/>
    </source>
</evidence>
<keyword evidence="3" id="KW-0687">Ribonucleoprotein</keyword>
<reference evidence="10" key="1">
    <citation type="submission" date="2012-12" db="EMBL/GenBank/DDBJ databases">
        <authorList>
            <person name="Hellsten U."/>
            <person name="Grimwood J."/>
            <person name="Chapman J.A."/>
            <person name="Shapiro H."/>
            <person name="Aerts A."/>
            <person name="Otillar R.P."/>
            <person name="Terry A.Y."/>
            <person name="Boore J.L."/>
            <person name="Simakov O."/>
            <person name="Marletaz F."/>
            <person name="Cho S.-J."/>
            <person name="Edsinger-Gonzales E."/>
            <person name="Havlak P."/>
            <person name="Kuo D.-H."/>
            <person name="Larsson T."/>
            <person name="Lv J."/>
            <person name="Arendt D."/>
            <person name="Savage R."/>
            <person name="Osoegawa K."/>
            <person name="de Jong P."/>
            <person name="Lindberg D.R."/>
            <person name="Seaver E.C."/>
            <person name="Weisblat D.A."/>
            <person name="Putnam N.H."/>
            <person name="Grigoriev I.V."/>
            <person name="Rokhsar D.S."/>
        </authorList>
    </citation>
    <scope>NUCLEOTIDE SEQUENCE</scope>
</reference>
<dbReference type="AlphaFoldDB" id="T1FP52"/>
<comment type="similarity">
    <text evidence="1">Belongs to the universal ribosomal protein uL30 family.</text>
</comment>
<evidence type="ECO:0000259" key="6">
    <source>
        <dbReference type="Pfam" id="PF00327"/>
    </source>
</evidence>
<dbReference type="GO" id="GO:0022625">
    <property type="term" value="C:cytosolic large ribosomal subunit"/>
    <property type="evidence" value="ECO:0000318"/>
    <property type="project" value="GO_Central"/>
</dbReference>
<dbReference type="STRING" id="6412.T1FP52"/>
<dbReference type="eggNOG" id="KOG3184">
    <property type="taxonomic scope" value="Eukaryota"/>
</dbReference>
<evidence type="ECO:0000313" key="8">
    <source>
        <dbReference type="EMBL" id="ESO05114.1"/>
    </source>
</evidence>
<reference evidence="8 10" key="2">
    <citation type="journal article" date="2013" name="Nature">
        <title>Insights into bilaterian evolution from three spiralian genomes.</title>
        <authorList>
            <person name="Simakov O."/>
            <person name="Marletaz F."/>
            <person name="Cho S.J."/>
            <person name="Edsinger-Gonzales E."/>
            <person name="Havlak P."/>
            <person name="Hellsten U."/>
            <person name="Kuo D.H."/>
            <person name="Larsson T."/>
            <person name="Lv J."/>
            <person name="Arendt D."/>
            <person name="Savage R."/>
            <person name="Osoegawa K."/>
            <person name="de Jong P."/>
            <person name="Grimwood J."/>
            <person name="Chapman J.A."/>
            <person name="Shapiro H."/>
            <person name="Aerts A."/>
            <person name="Otillar R.P."/>
            <person name="Terry A.Y."/>
            <person name="Boore J.L."/>
            <person name="Grigoriev I.V."/>
            <person name="Lindberg D.R."/>
            <person name="Seaver E.C."/>
            <person name="Weisblat D.A."/>
            <person name="Putnam N.H."/>
            <person name="Rokhsar D.S."/>
        </authorList>
    </citation>
    <scope>NUCLEOTIDE SEQUENCE</scope>
</reference>
<dbReference type="InParanoid" id="T1FP52"/>
<dbReference type="Pfam" id="PF00327">
    <property type="entry name" value="Ribosomal_L30"/>
    <property type="match status" value="1"/>
</dbReference>
<keyword evidence="10" id="KW-1185">Reference proteome</keyword>
<dbReference type="Pfam" id="PF08079">
    <property type="entry name" value="Ribosomal_L30_N"/>
    <property type="match status" value="1"/>
</dbReference>
<dbReference type="InterPro" id="IPR018038">
    <property type="entry name" value="Ribosomal_uL30_CS"/>
</dbReference>
<evidence type="ECO:0000313" key="9">
    <source>
        <dbReference type="EnsemblMetazoa" id="HelroP186995"/>
    </source>
</evidence>
<dbReference type="SUPFAM" id="SSF55129">
    <property type="entry name" value="Ribosomal protein L30p/L7e"/>
    <property type="match status" value="1"/>
</dbReference>
<dbReference type="CTD" id="20210599"/>
<evidence type="ECO:0000256" key="5">
    <source>
        <dbReference type="ARBA" id="ARBA00041271"/>
    </source>
</evidence>
<dbReference type="InterPro" id="IPR016082">
    <property type="entry name" value="Ribosomal_uL30_ferredoxin-like"/>
</dbReference>
<feature type="domain" description="Large ribosomal subunit protein uL30-like ferredoxin-like fold" evidence="6">
    <location>
        <begin position="87"/>
        <end position="137"/>
    </location>
</feature>
<dbReference type="InterPro" id="IPR035808">
    <property type="entry name" value="Ribosomal_uL30_euk_arc"/>
</dbReference>
<dbReference type="GO" id="GO:0003735">
    <property type="term" value="F:structural constituent of ribosome"/>
    <property type="evidence" value="ECO:0000318"/>
    <property type="project" value="GO_Central"/>
</dbReference>
<dbReference type="PANTHER" id="PTHR11524:SF16">
    <property type="entry name" value="LARGE RIBOSOMAL SUBUNIT PROTEIN UL30"/>
    <property type="match status" value="1"/>
</dbReference>
<accession>T1FP52</accession>
<gene>
    <name evidence="9" type="primary">20210599</name>
    <name evidence="8" type="ORF">HELRODRAFT_186995</name>
</gene>
<evidence type="ECO:0000256" key="2">
    <source>
        <dbReference type="ARBA" id="ARBA00022980"/>
    </source>
</evidence>
<dbReference type="InterPro" id="IPR012988">
    <property type="entry name" value="Ribosomal_uL30_N_euk"/>
</dbReference>
<dbReference type="Proteomes" id="UP000015101">
    <property type="component" value="Unassembled WGS sequence"/>
</dbReference>
<dbReference type="OrthoDB" id="28644at2759"/>
<dbReference type="GO" id="GO:0000463">
    <property type="term" value="P:maturation of LSU-rRNA from tricistronic rRNA transcript (SSU-rRNA, 5.8S rRNA, LSU-rRNA)"/>
    <property type="evidence" value="ECO:0000318"/>
    <property type="project" value="GO_Central"/>
</dbReference>
<dbReference type="GeneID" id="20210599"/>
<dbReference type="PROSITE" id="PS00634">
    <property type="entry name" value="RIBOSOMAL_L30"/>
    <property type="match status" value="1"/>
</dbReference>
<sequence>MEKYKKKVPSVPESLAKKRKLNAEKKVILLKAKYNAKKRESLKKKLYFERAKKYAGEYKAKENELLTYSRQARQHGNFYVPPQPKLAFVIRIRGINGLHPKPRKILQLFRLRQINNGVFIKLNKATINMLRIVEPYVTWGYPNLKSVKELIYKRGFGKVDGRRIPLTSNSIIEKKLGSRNMICMEDLIHEIFTVGPNFKFASNFLWHFKLNTPNGGWRKKTNHFVDGGDFGCREDKINNLLRRMN</sequence>
<dbReference type="NCBIfam" id="TIGR01310">
    <property type="entry name" value="uL30_euk"/>
    <property type="match status" value="1"/>
</dbReference>
<dbReference type="GO" id="GO:0003723">
    <property type="term" value="F:RNA binding"/>
    <property type="evidence" value="ECO:0000318"/>
    <property type="project" value="GO_Central"/>
</dbReference>
<dbReference type="FunFam" id="3.30.1390.20:FF:000003">
    <property type="entry name" value="60S ribosomal protein L7"/>
    <property type="match status" value="1"/>
</dbReference>
<proteinExistence type="inferred from homology"/>
<dbReference type="HOGENOM" id="CLU_055156_0_2_1"/>
<dbReference type="CDD" id="cd01657">
    <property type="entry name" value="Ribosomal_L7_archeal_euk"/>
    <property type="match status" value="1"/>
</dbReference>
<dbReference type="RefSeq" id="XP_009017047.1">
    <property type="nucleotide sequence ID" value="XM_009018799.1"/>
</dbReference>
<dbReference type="EMBL" id="AMQM01004077">
    <property type="status" value="NOT_ANNOTATED_CDS"/>
    <property type="molecule type" value="Genomic_DNA"/>
</dbReference>
<dbReference type="KEGG" id="hro:HELRODRAFT_186995"/>
<evidence type="ECO:0000256" key="3">
    <source>
        <dbReference type="ARBA" id="ARBA00023274"/>
    </source>
</evidence>
<dbReference type="Gene3D" id="3.30.1390.20">
    <property type="entry name" value="Ribosomal protein L30, ferredoxin-like fold domain"/>
    <property type="match status" value="2"/>
</dbReference>
<dbReference type="InterPro" id="IPR039699">
    <property type="entry name" value="Ribosomal_uL30"/>
</dbReference>
<dbReference type="InterPro" id="IPR036919">
    <property type="entry name" value="Ribo_uL30_ferredoxin-like_sf"/>
</dbReference>
<dbReference type="InterPro" id="IPR005998">
    <property type="entry name" value="Ribosomal_uL30_euk"/>
</dbReference>
<evidence type="ECO:0000256" key="4">
    <source>
        <dbReference type="ARBA" id="ARBA00040575"/>
    </source>
</evidence>
<organism evidence="9 10">
    <name type="scientific">Helobdella robusta</name>
    <name type="common">Californian leech</name>
    <dbReference type="NCBI Taxonomy" id="6412"/>
    <lineage>
        <taxon>Eukaryota</taxon>
        <taxon>Metazoa</taxon>
        <taxon>Spiralia</taxon>
        <taxon>Lophotrochozoa</taxon>
        <taxon>Annelida</taxon>
        <taxon>Clitellata</taxon>
        <taxon>Hirudinea</taxon>
        <taxon>Rhynchobdellida</taxon>
        <taxon>Glossiphoniidae</taxon>
        <taxon>Helobdella</taxon>
    </lineage>
</organism>
<dbReference type="FunCoup" id="T1FP52">
    <property type="interactions" value="1131"/>
</dbReference>
<dbReference type="EMBL" id="KB096411">
    <property type="protein sequence ID" value="ESO05114.1"/>
    <property type="molecule type" value="Genomic_DNA"/>
</dbReference>
<dbReference type="FunFam" id="3.30.1390.20:FF:000002">
    <property type="entry name" value="60S ribosomal protein L7"/>
    <property type="match status" value="1"/>
</dbReference>
<protein>
    <recommendedName>
        <fullName evidence="4">Large ribosomal subunit protein uL30</fullName>
    </recommendedName>
    <alternativeName>
        <fullName evidence="5">60S ribosomal protein L7</fullName>
    </alternativeName>
</protein>
<dbReference type="PANTHER" id="PTHR11524">
    <property type="entry name" value="60S RIBOSOMAL PROTEIN L7"/>
    <property type="match status" value="1"/>
</dbReference>
<evidence type="ECO:0000313" key="10">
    <source>
        <dbReference type="Proteomes" id="UP000015101"/>
    </source>
</evidence>
<evidence type="ECO:0000259" key="7">
    <source>
        <dbReference type="Pfam" id="PF08079"/>
    </source>
</evidence>